<protein>
    <recommendedName>
        <fullName evidence="4">Secreted protein</fullName>
    </recommendedName>
</protein>
<keyword evidence="1" id="KW-0732">Signal</keyword>
<evidence type="ECO:0000313" key="2">
    <source>
        <dbReference type="EMBL" id="KAK7556988.1"/>
    </source>
</evidence>
<organism evidence="2 3">
    <name type="scientific">Phyllosticta citricarpa</name>
    <dbReference type="NCBI Taxonomy" id="55181"/>
    <lineage>
        <taxon>Eukaryota</taxon>
        <taxon>Fungi</taxon>
        <taxon>Dikarya</taxon>
        <taxon>Ascomycota</taxon>
        <taxon>Pezizomycotina</taxon>
        <taxon>Dothideomycetes</taxon>
        <taxon>Dothideomycetes incertae sedis</taxon>
        <taxon>Botryosphaeriales</taxon>
        <taxon>Phyllostictaceae</taxon>
        <taxon>Phyllosticta</taxon>
    </lineage>
</organism>
<feature type="chain" id="PRO_5045712469" description="Secreted protein" evidence="1">
    <location>
        <begin position="21"/>
        <end position="140"/>
    </location>
</feature>
<evidence type="ECO:0008006" key="4">
    <source>
        <dbReference type="Google" id="ProtNLM"/>
    </source>
</evidence>
<evidence type="ECO:0000256" key="1">
    <source>
        <dbReference type="SAM" id="SignalP"/>
    </source>
</evidence>
<feature type="signal peptide" evidence="1">
    <location>
        <begin position="1"/>
        <end position="20"/>
    </location>
</feature>
<keyword evidence="3" id="KW-1185">Reference proteome</keyword>
<evidence type="ECO:0000313" key="3">
    <source>
        <dbReference type="Proteomes" id="UP001365128"/>
    </source>
</evidence>
<comment type="caution">
    <text evidence="2">The sequence shown here is derived from an EMBL/GenBank/DDBJ whole genome shotgun (WGS) entry which is preliminary data.</text>
</comment>
<dbReference type="Proteomes" id="UP001365128">
    <property type="component" value="Unassembled WGS sequence"/>
</dbReference>
<reference evidence="2 3" key="1">
    <citation type="submission" date="2024-04" db="EMBL/GenBank/DDBJ databases">
        <title>Phyllosticta paracitricarpa is synonymous to the EU quarantine fungus P. citricarpa based on phylogenomic analyses.</title>
        <authorList>
            <consortium name="Lawrence Berkeley National Laboratory"/>
            <person name="Van Ingen-Buijs V.A."/>
            <person name="Van Westerhoven A.C."/>
            <person name="Haridas S."/>
            <person name="Skiadas P."/>
            <person name="Martin F."/>
            <person name="Groenewald J.Z."/>
            <person name="Crous P.W."/>
            <person name="Seidl M.F."/>
        </authorList>
    </citation>
    <scope>NUCLEOTIDE SEQUENCE [LARGE SCALE GENOMIC DNA]</scope>
    <source>
        <strain evidence="2 3">CBS 122670</strain>
    </source>
</reference>
<gene>
    <name evidence="2" type="ORF">IWX46DRAFT_27367</name>
</gene>
<sequence length="140" mass="15487">MSKWLGGKIVFLCLPVSTSGFQPRVGPRSTFVHAESQRDTTHEKHIRVACENTMNGSGTNFGSRRLRHSFRSQYSILGIQHMWFLGTELGGILVGRPATYDVGVNGQVADFVELVAQTNLTTPRSDSKLGAQERHSREDA</sequence>
<dbReference type="EMBL" id="JBBPDW010000001">
    <property type="protein sequence ID" value="KAK7556988.1"/>
    <property type="molecule type" value="Genomic_DNA"/>
</dbReference>
<proteinExistence type="predicted"/>
<accession>A0ABR1MRC3</accession>
<name>A0ABR1MRC3_9PEZI</name>